<dbReference type="Gramene" id="TKV94427">
    <property type="protein sequence ID" value="TKV94427"/>
    <property type="gene ID" value="SEVIR_9G294100v2"/>
</dbReference>
<accession>A0A4U6SZ08</accession>
<dbReference type="AlphaFoldDB" id="A0A4U6SZ08"/>
<gene>
    <name evidence="2" type="ORF">SEVIR_9G294100v2</name>
</gene>
<protein>
    <recommendedName>
        <fullName evidence="4">Reverse transcriptase zinc-binding domain-containing protein</fullName>
    </recommendedName>
</protein>
<evidence type="ECO:0000313" key="3">
    <source>
        <dbReference type="Proteomes" id="UP000298652"/>
    </source>
</evidence>
<organism evidence="2 3">
    <name type="scientific">Setaria viridis</name>
    <name type="common">Green bristlegrass</name>
    <name type="synonym">Setaria italica subsp. viridis</name>
    <dbReference type="NCBI Taxonomy" id="4556"/>
    <lineage>
        <taxon>Eukaryota</taxon>
        <taxon>Viridiplantae</taxon>
        <taxon>Streptophyta</taxon>
        <taxon>Embryophyta</taxon>
        <taxon>Tracheophyta</taxon>
        <taxon>Spermatophyta</taxon>
        <taxon>Magnoliopsida</taxon>
        <taxon>Liliopsida</taxon>
        <taxon>Poales</taxon>
        <taxon>Poaceae</taxon>
        <taxon>PACMAD clade</taxon>
        <taxon>Panicoideae</taxon>
        <taxon>Panicodae</taxon>
        <taxon>Paniceae</taxon>
        <taxon>Cenchrinae</taxon>
        <taxon>Setaria</taxon>
    </lineage>
</organism>
<feature type="transmembrane region" description="Helical" evidence="1">
    <location>
        <begin position="57"/>
        <end position="76"/>
    </location>
</feature>
<keyword evidence="1" id="KW-0472">Membrane</keyword>
<reference evidence="2" key="1">
    <citation type="submission" date="2019-03" db="EMBL/GenBank/DDBJ databases">
        <title>WGS assembly of Setaria viridis.</title>
        <authorList>
            <person name="Huang P."/>
            <person name="Jenkins J."/>
            <person name="Grimwood J."/>
            <person name="Barry K."/>
            <person name="Healey A."/>
            <person name="Mamidi S."/>
            <person name="Sreedasyam A."/>
            <person name="Shu S."/>
            <person name="Feldman M."/>
            <person name="Wu J."/>
            <person name="Yu Y."/>
            <person name="Chen C."/>
            <person name="Johnson J."/>
            <person name="Rokhsar D."/>
            <person name="Baxter I."/>
            <person name="Schmutz J."/>
            <person name="Brutnell T."/>
            <person name="Kellogg E."/>
        </authorList>
    </citation>
    <scope>NUCLEOTIDE SEQUENCE [LARGE SCALE GENOMIC DNA]</scope>
</reference>
<keyword evidence="3" id="KW-1185">Reference proteome</keyword>
<proteinExistence type="predicted"/>
<sequence>MILDSYSCVLCSQDTTETTPHLFLWCPFSKECWNRINLHISKTLSGYDIFVSLKHQISQPFFMGIIILMTWSIWTSRNLYLQTFKKEFALLLHRGKKNFFPGIELWLDNML</sequence>
<evidence type="ECO:0008006" key="4">
    <source>
        <dbReference type="Google" id="ProtNLM"/>
    </source>
</evidence>
<keyword evidence="1" id="KW-0812">Transmembrane</keyword>
<evidence type="ECO:0000313" key="2">
    <source>
        <dbReference type="EMBL" id="TKV94427.1"/>
    </source>
</evidence>
<dbReference type="EMBL" id="CM016560">
    <property type="protein sequence ID" value="TKV94427.1"/>
    <property type="molecule type" value="Genomic_DNA"/>
</dbReference>
<keyword evidence="1" id="KW-1133">Transmembrane helix</keyword>
<evidence type="ECO:0000256" key="1">
    <source>
        <dbReference type="SAM" id="Phobius"/>
    </source>
</evidence>
<dbReference type="Proteomes" id="UP000298652">
    <property type="component" value="Chromosome 9"/>
</dbReference>
<name>A0A4U6SZ08_SETVI</name>